<proteinExistence type="predicted"/>
<dbReference type="SUPFAM" id="SSF55874">
    <property type="entry name" value="ATPase domain of HSP90 chaperone/DNA topoisomerase II/histidine kinase"/>
    <property type="match status" value="1"/>
</dbReference>
<evidence type="ECO:0000256" key="8">
    <source>
        <dbReference type="PROSITE-ProRule" id="PRU00339"/>
    </source>
</evidence>
<comment type="catalytic activity">
    <reaction evidence="1">
        <text>ATP + protein L-histidine = ADP + protein N-phospho-L-histidine.</text>
        <dbReference type="EC" id="2.7.13.3"/>
    </reaction>
</comment>
<evidence type="ECO:0000256" key="7">
    <source>
        <dbReference type="ARBA" id="ARBA00022840"/>
    </source>
</evidence>
<dbReference type="PROSITE" id="PS50109">
    <property type="entry name" value="HIS_KIN"/>
    <property type="match status" value="1"/>
</dbReference>
<keyword evidence="8" id="KW-0802">TPR repeat</keyword>
<evidence type="ECO:0000256" key="9">
    <source>
        <dbReference type="SAM" id="SignalP"/>
    </source>
</evidence>
<organism evidence="11 12">
    <name type="scientific">Hymenobacter fodinae</name>
    <dbReference type="NCBI Taxonomy" id="2510796"/>
    <lineage>
        <taxon>Bacteria</taxon>
        <taxon>Pseudomonadati</taxon>
        <taxon>Bacteroidota</taxon>
        <taxon>Cytophagia</taxon>
        <taxon>Cytophagales</taxon>
        <taxon>Hymenobacteraceae</taxon>
        <taxon>Hymenobacter</taxon>
    </lineage>
</organism>
<feature type="signal peptide" evidence="9">
    <location>
        <begin position="1"/>
        <end position="18"/>
    </location>
</feature>
<evidence type="ECO:0000256" key="4">
    <source>
        <dbReference type="ARBA" id="ARBA00022679"/>
    </source>
</evidence>
<feature type="chain" id="PRO_5021265036" description="histidine kinase" evidence="9">
    <location>
        <begin position="19"/>
        <end position="759"/>
    </location>
</feature>
<dbReference type="SUPFAM" id="SSF48452">
    <property type="entry name" value="TPR-like"/>
    <property type="match status" value="2"/>
</dbReference>
<dbReference type="PANTHER" id="PTHR41523:SF8">
    <property type="entry name" value="ETHYLENE RESPONSE SENSOR PROTEIN"/>
    <property type="match status" value="1"/>
</dbReference>
<dbReference type="Gene3D" id="3.30.450.20">
    <property type="entry name" value="PAS domain"/>
    <property type="match status" value="1"/>
</dbReference>
<evidence type="ECO:0000259" key="10">
    <source>
        <dbReference type="PROSITE" id="PS50109"/>
    </source>
</evidence>
<dbReference type="InterPro" id="IPR019734">
    <property type="entry name" value="TPR_rpt"/>
</dbReference>
<name>A0A4Z0NZ51_9BACT</name>
<dbReference type="InterPro" id="IPR005467">
    <property type="entry name" value="His_kinase_dom"/>
</dbReference>
<evidence type="ECO:0000313" key="11">
    <source>
        <dbReference type="EMBL" id="TGE03822.1"/>
    </source>
</evidence>
<dbReference type="EC" id="2.7.13.3" evidence="2"/>
<sequence length="759" mass="85294">MKYLVLLLLLAAATTSKAEPFYPALAQHRIETLRQKLRRGPADTSRVNVLVALSRDLVSRAYYSDNPADTAVAYARQAQALSRQLGYVAGQIESDYALAFCFLRDTNGPKAREAAAQGLARSEQQSDTARAAVGWYMLGETYNTPADSARRLQYYTKAASLARAVRQPQVEGRSLKEMADIHFQQGRLRLARQELQRVLSLYRRNGYPLLHYTYDLLGITSDVLGDYPEALRFTLAAVRSATATHDTVSLATFYARVADVYAHLNQRRKAIDYYRLALRNSESIHSTFGITESTSAIVHNLILVNEPGQALALLMRQRQAHPPQDDYSRLMLADGLTQSYLGLKQYAQARTSAAQLLRLLQTDLLRDNYHIQARVYRTLGKYYLATRDYTKAEAVLKKAVVAVEQVGNMPNLANTNLLLYRADSAQGHLLPAIAHYKRYKELTDSIFTERNSKQMALTQVQFETEKREQRIALLTKQTQVQQANIARQQTQRNAVLASSGLLLLLLGLGYNRYRLKQRSNLLLEGQQREIDHKNQALEQVLAEKEGLLVEKEWMLKEIHHRVKNNLQIVNELLASQTDYLRDEHTLAIIRESQNRIQAMALIHQKLYQAQNIARVNMQEYIREIVEHLVASFDCEELVQTCLDVAAIELDVTVATPLGLIINEAVTNSLKYAFPDGQEGSIAISLTQTATNDYELRLADDGVGLPPGLKVNSSRTLGLTMIRGLSEQLNGTLSFEPGPGVRICLRFEVEPKAAPPGWAA</sequence>
<dbReference type="SMART" id="SM00387">
    <property type="entry name" value="HATPase_c"/>
    <property type="match status" value="1"/>
</dbReference>
<dbReference type="SMART" id="SM00028">
    <property type="entry name" value="TPR"/>
    <property type="match status" value="3"/>
</dbReference>
<dbReference type="Pfam" id="PF13181">
    <property type="entry name" value="TPR_8"/>
    <property type="match status" value="1"/>
</dbReference>
<keyword evidence="9" id="KW-0732">Signal</keyword>
<dbReference type="PROSITE" id="PS50005">
    <property type="entry name" value="TPR"/>
    <property type="match status" value="1"/>
</dbReference>
<dbReference type="EMBL" id="SRLA01000007">
    <property type="protein sequence ID" value="TGE03822.1"/>
    <property type="molecule type" value="Genomic_DNA"/>
</dbReference>
<keyword evidence="12" id="KW-1185">Reference proteome</keyword>
<dbReference type="InterPro" id="IPR011495">
    <property type="entry name" value="Sig_transdc_His_kin_sub2_dim/P"/>
</dbReference>
<dbReference type="PANTHER" id="PTHR41523">
    <property type="entry name" value="TWO-COMPONENT SYSTEM SENSOR PROTEIN"/>
    <property type="match status" value="1"/>
</dbReference>
<evidence type="ECO:0000256" key="5">
    <source>
        <dbReference type="ARBA" id="ARBA00022741"/>
    </source>
</evidence>
<feature type="domain" description="Histidine kinase" evidence="10">
    <location>
        <begin position="557"/>
        <end position="750"/>
    </location>
</feature>
<dbReference type="Proteomes" id="UP000298337">
    <property type="component" value="Unassembled WGS sequence"/>
</dbReference>
<dbReference type="Pfam" id="PF02518">
    <property type="entry name" value="HATPase_c"/>
    <property type="match status" value="1"/>
</dbReference>
<keyword evidence="5" id="KW-0547">Nucleotide-binding</keyword>
<evidence type="ECO:0000256" key="3">
    <source>
        <dbReference type="ARBA" id="ARBA00022553"/>
    </source>
</evidence>
<keyword evidence="4" id="KW-0808">Transferase</keyword>
<dbReference type="GO" id="GO:0005524">
    <property type="term" value="F:ATP binding"/>
    <property type="evidence" value="ECO:0007669"/>
    <property type="project" value="UniProtKB-KW"/>
</dbReference>
<keyword evidence="3" id="KW-0597">Phosphoprotein</keyword>
<dbReference type="GO" id="GO:0004673">
    <property type="term" value="F:protein histidine kinase activity"/>
    <property type="evidence" value="ECO:0007669"/>
    <property type="project" value="UniProtKB-EC"/>
</dbReference>
<reference evidence="11 12" key="1">
    <citation type="submission" date="2019-04" db="EMBL/GenBank/DDBJ databases">
        <authorList>
            <person name="Feng G."/>
            <person name="Zhang J."/>
            <person name="Zhu H."/>
        </authorList>
    </citation>
    <scope>NUCLEOTIDE SEQUENCE [LARGE SCALE GENOMIC DNA]</scope>
    <source>
        <strain evidence="11 12">92R-1</strain>
    </source>
</reference>
<dbReference type="InterPro" id="IPR011990">
    <property type="entry name" value="TPR-like_helical_dom_sf"/>
</dbReference>
<dbReference type="Pfam" id="PF07568">
    <property type="entry name" value="HisKA_2"/>
    <property type="match status" value="1"/>
</dbReference>
<evidence type="ECO:0000313" key="12">
    <source>
        <dbReference type="Proteomes" id="UP000298337"/>
    </source>
</evidence>
<protein>
    <recommendedName>
        <fullName evidence="2">histidine kinase</fullName>
        <ecNumber evidence="2">2.7.13.3</ecNumber>
    </recommendedName>
</protein>
<dbReference type="InterPro" id="IPR003594">
    <property type="entry name" value="HATPase_dom"/>
</dbReference>
<gene>
    <name evidence="11" type="ORF">EU556_24760</name>
</gene>
<evidence type="ECO:0000256" key="6">
    <source>
        <dbReference type="ARBA" id="ARBA00022777"/>
    </source>
</evidence>
<dbReference type="Gene3D" id="3.30.565.10">
    <property type="entry name" value="Histidine kinase-like ATPase, C-terminal domain"/>
    <property type="match status" value="1"/>
</dbReference>
<dbReference type="AlphaFoldDB" id="A0A4Z0NZ51"/>
<comment type="caution">
    <text evidence="11">The sequence shown here is derived from an EMBL/GenBank/DDBJ whole genome shotgun (WGS) entry which is preliminary data.</text>
</comment>
<evidence type="ECO:0000256" key="1">
    <source>
        <dbReference type="ARBA" id="ARBA00000085"/>
    </source>
</evidence>
<accession>A0A4Z0NZ51</accession>
<dbReference type="RefSeq" id="WP_135436923.1">
    <property type="nucleotide sequence ID" value="NZ_SRLA01000007.1"/>
</dbReference>
<keyword evidence="6 11" id="KW-0418">Kinase</keyword>
<evidence type="ECO:0000256" key="2">
    <source>
        <dbReference type="ARBA" id="ARBA00012438"/>
    </source>
</evidence>
<dbReference type="InterPro" id="IPR036890">
    <property type="entry name" value="HATPase_C_sf"/>
</dbReference>
<dbReference type="Gene3D" id="1.25.40.10">
    <property type="entry name" value="Tetratricopeptide repeat domain"/>
    <property type="match status" value="2"/>
</dbReference>
<feature type="repeat" description="TPR" evidence="8">
    <location>
        <begin position="373"/>
        <end position="406"/>
    </location>
</feature>
<dbReference type="OrthoDB" id="9767435at2"/>
<keyword evidence="7" id="KW-0067">ATP-binding</keyword>